<evidence type="ECO:0000313" key="2">
    <source>
        <dbReference type="Proteomes" id="UP001141327"/>
    </source>
</evidence>
<dbReference type="SUPFAM" id="SSF52047">
    <property type="entry name" value="RNI-like"/>
    <property type="match status" value="1"/>
</dbReference>
<comment type="caution">
    <text evidence="1">The sequence shown here is derived from an EMBL/GenBank/DDBJ whole genome shotgun (WGS) entry which is preliminary data.</text>
</comment>
<dbReference type="SUPFAM" id="SSF52058">
    <property type="entry name" value="L domain-like"/>
    <property type="match status" value="1"/>
</dbReference>
<accession>A0ABQ8UL93</accession>
<keyword evidence="2" id="KW-1185">Reference proteome</keyword>
<dbReference type="Proteomes" id="UP001141327">
    <property type="component" value="Unassembled WGS sequence"/>
</dbReference>
<protein>
    <submittedName>
        <fullName evidence="1">Uncharacterized protein</fullName>
    </submittedName>
</protein>
<proteinExistence type="predicted"/>
<organism evidence="1 2">
    <name type="scientific">Paratrimastix pyriformis</name>
    <dbReference type="NCBI Taxonomy" id="342808"/>
    <lineage>
        <taxon>Eukaryota</taxon>
        <taxon>Metamonada</taxon>
        <taxon>Preaxostyla</taxon>
        <taxon>Paratrimastigidae</taxon>
        <taxon>Paratrimastix</taxon>
    </lineage>
</organism>
<dbReference type="PANTHER" id="PTHR31639">
    <property type="entry name" value="F-BOX PROTEIN-LIKE"/>
    <property type="match status" value="1"/>
</dbReference>
<dbReference type="InterPro" id="IPR032675">
    <property type="entry name" value="LRR_dom_sf"/>
</dbReference>
<gene>
    <name evidence="1" type="ORF">PAPYR_5010</name>
</gene>
<dbReference type="Gene3D" id="3.80.10.10">
    <property type="entry name" value="Ribonuclease Inhibitor"/>
    <property type="match status" value="2"/>
</dbReference>
<sequence>MKCVPLQRRYKSFQGFRREILSGKRLSSRQTPSAKQRAFQKVGWRVVSCHNRQTPGHDLSERRSTRAKISTISQKSCSVLNLWGDTYSSPALLPASPGPTRSAEMFENLPPDLLLAIVEASAWRLRTYIEFLSLNHSIRTAVRGAPHELSFISPDPVFFDLPAPPQALAALVGPCRGLRKLSLPNRTHPLFYCGPSEVECAWVGEAFTGHEELAVLHIPTADPFNSALPRILRYLPGLRVLHFATDSYSPREFLGILGRWCPDLEEVHISGFPQPINFEIFRPLAGSLKRLEVSNMPAIMGLQILKSFTHLEAVAIPGVIAALRPCAPRLTRLALDRGPVEDLAGMGLCRLETFELKSPAPAEALIHLLATNSATLRTVSVMVRDPTQIKPILATLDTLPHLASLELSLPVDKRLTEFPACSTTARLEQLTVSGGIFTRPIRIDSPRLRTLHLGQLQVQGITLVLTCPALEDLHGPSTPWDCSAEVPLDLKCPRLRRLALAEGTHLQTWCPMPDLVQVQCAQDPVWLPQLLTESPRLGDLQTVCIRRPQTLACLAEAAIGLTRLALSLNALVLADRLVRMPPRLESLQLLLTGPLSAPGLSSPADLEIEIDGPGIRSLCLDSKAGVPVRLSLRCPALVDLVIDEFPGLSSFDFLSPAVPLRSLRMGWTCRTLEAASLLQCLTRHGAHLRRLSLACTSHSCRSAWPQIAAALGRLPCLTLLTLGDHPTAEMALACPALRWLALQTSPETEDIIPLWEAASKTTLRSLVLNCPALEELRAPVGSCLKTFELNVPAPSLRRIVGVSAPWMSRLMALYPGRRFTPCGVPAVVEEVD</sequence>
<dbReference type="EMBL" id="JAPMOS010000022">
    <property type="protein sequence ID" value="KAJ4459202.1"/>
    <property type="molecule type" value="Genomic_DNA"/>
</dbReference>
<name>A0ABQ8UL93_9EUKA</name>
<reference evidence="1" key="1">
    <citation type="journal article" date="2022" name="bioRxiv">
        <title>Genomics of Preaxostyla Flagellates Illuminates Evolutionary Transitions and the Path Towards Mitochondrial Loss.</title>
        <authorList>
            <person name="Novak L.V.F."/>
            <person name="Treitli S.C."/>
            <person name="Pyrih J."/>
            <person name="Halakuc P."/>
            <person name="Pipaliya S.V."/>
            <person name="Vacek V."/>
            <person name="Brzon O."/>
            <person name="Soukal P."/>
            <person name="Eme L."/>
            <person name="Dacks J.B."/>
            <person name="Karnkowska A."/>
            <person name="Elias M."/>
            <person name="Hampl V."/>
        </authorList>
    </citation>
    <scope>NUCLEOTIDE SEQUENCE</scope>
    <source>
        <strain evidence="1">RCP-MX</strain>
    </source>
</reference>
<dbReference type="PANTHER" id="PTHR31639:SF256">
    <property type="entry name" value="OS07G0242900 PROTEIN"/>
    <property type="match status" value="1"/>
</dbReference>
<evidence type="ECO:0000313" key="1">
    <source>
        <dbReference type="EMBL" id="KAJ4459202.1"/>
    </source>
</evidence>